<proteinExistence type="predicted"/>
<evidence type="ECO:0000313" key="2">
    <source>
        <dbReference type="Proteomes" id="UP000535937"/>
    </source>
</evidence>
<organism evidence="1 2">
    <name type="scientific">Microbulbifer rhizosphaerae</name>
    <dbReference type="NCBI Taxonomy" id="1562603"/>
    <lineage>
        <taxon>Bacteria</taxon>
        <taxon>Pseudomonadati</taxon>
        <taxon>Pseudomonadota</taxon>
        <taxon>Gammaproteobacteria</taxon>
        <taxon>Cellvibrionales</taxon>
        <taxon>Microbulbiferaceae</taxon>
        <taxon>Microbulbifer</taxon>
    </lineage>
</organism>
<dbReference type="RefSeq" id="WP_183456567.1">
    <property type="nucleotide sequence ID" value="NZ_JACHWZ010000002.1"/>
</dbReference>
<sequence>MIRQTRTRRFIDLSIPICNDVVSDPEPLRPNIDYVTHKESFHQMAPFFPGLKQSDLPDGEAWAVETVQLTTHSGTHMDAPWHYHSTSGGERAPSIDEAPLDWFLRPAVKLDFRHFPDGYVATAADVEDELARIGHELQPLDIVLVNTAAGAAYGGPGYVDTGCGMGREATLYLTERGVRVVGTDAWSWDAPFSYTAKRFAETRDPDVIWEGHKAGRFIGYYQIEKLNGLEQLPSSGFTLACFPVKIKAASAGWIRAVAIVEENRS</sequence>
<dbReference type="EMBL" id="JACHWZ010000002">
    <property type="protein sequence ID" value="MBB3059820.1"/>
    <property type="molecule type" value="Genomic_DNA"/>
</dbReference>
<name>A0A7W4W8T9_9GAMM</name>
<dbReference type="PANTHER" id="PTHR43564">
    <property type="entry name" value="KYNURENINE FORMAMIDASE-LIKE PROTEIN"/>
    <property type="match status" value="1"/>
</dbReference>
<evidence type="ECO:0000313" key="1">
    <source>
        <dbReference type="EMBL" id="MBB3059820.1"/>
    </source>
</evidence>
<dbReference type="InterPro" id="IPR037175">
    <property type="entry name" value="KFase_sf"/>
</dbReference>
<accession>A0A7W4W8T9</accession>
<dbReference type="SUPFAM" id="SSF102198">
    <property type="entry name" value="Putative cyclase"/>
    <property type="match status" value="1"/>
</dbReference>
<dbReference type="Proteomes" id="UP000535937">
    <property type="component" value="Unassembled WGS sequence"/>
</dbReference>
<comment type="caution">
    <text evidence="1">The sequence shown here is derived from an EMBL/GenBank/DDBJ whole genome shotgun (WGS) entry which is preliminary data.</text>
</comment>
<dbReference type="PANTHER" id="PTHR43564:SF2">
    <property type="entry name" value="BLR6059 PROTEIN"/>
    <property type="match status" value="1"/>
</dbReference>
<dbReference type="AlphaFoldDB" id="A0A7W4W8T9"/>
<dbReference type="InterPro" id="IPR007325">
    <property type="entry name" value="KFase/CYL"/>
</dbReference>
<dbReference type="GO" id="GO:0004061">
    <property type="term" value="F:arylformamidase activity"/>
    <property type="evidence" value="ECO:0007669"/>
    <property type="project" value="InterPro"/>
</dbReference>
<protein>
    <submittedName>
        <fullName evidence="1">Kynurenine formamidase</fullName>
    </submittedName>
</protein>
<gene>
    <name evidence="1" type="ORF">FHS09_000628</name>
</gene>
<reference evidence="1 2" key="1">
    <citation type="submission" date="2020-08" db="EMBL/GenBank/DDBJ databases">
        <title>Genomic Encyclopedia of Type Strains, Phase III (KMG-III): the genomes of soil and plant-associated and newly described type strains.</title>
        <authorList>
            <person name="Whitman W."/>
        </authorList>
    </citation>
    <scope>NUCLEOTIDE SEQUENCE [LARGE SCALE GENOMIC DNA]</scope>
    <source>
        <strain evidence="1 2">CECT 8799</strain>
    </source>
</reference>
<keyword evidence="2" id="KW-1185">Reference proteome</keyword>
<dbReference type="GO" id="GO:0019441">
    <property type="term" value="P:L-tryptophan catabolic process to kynurenine"/>
    <property type="evidence" value="ECO:0007669"/>
    <property type="project" value="InterPro"/>
</dbReference>
<dbReference type="Gene3D" id="3.50.30.50">
    <property type="entry name" value="Putative cyclase"/>
    <property type="match status" value="1"/>
</dbReference>
<dbReference type="Pfam" id="PF04199">
    <property type="entry name" value="Cyclase"/>
    <property type="match status" value="1"/>
</dbReference>